<protein>
    <submittedName>
        <fullName evidence="2">Uncharacterized protein</fullName>
    </submittedName>
</protein>
<sequence length="40" mass="4283">MMQQIKSVVRNSGDTLLQDAIGGLALVFMLVLALHVPGFV</sequence>
<keyword evidence="1" id="KW-0472">Membrane</keyword>
<feature type="transmembrane region" description="Helical" evidence="1">
    <location>
        <begin position="20"/>
        <end position="39"/>
    </location>
</feature>
<dbReference type="EMBL" id="FXTY01000004">
    <property type="protein sequence ID" value="SMP23806.1"/>
    <property type="molecule type" value="Genomic_DNA"/>
</dbReference>
<evidence type="ECO:0000256" key="1">
    <source>
        <dbReference type="SAM" id="Phobius"/>
    </source>
</evidence>
<dbReference type="RefSeq" id="WP_283426377.1">
    <property type="nucleotide sequence ID" value="NZ_FXTY01000004.1"/>
</dbReference>
<proteinExistence type="predicted"/>
<evidence type="ECO:0000313" key="2">
    <source>
        <dbReference type="EMBL" id="SMP23806.1"/>
    </source>
</evidence>
<keyword evidence="3" id="KW-1185">Reference proteome</keyword>
<keyword evidence="1" id="KW-0812">Transmembrane</keyword>
<keyword evidence="1" id="KW-1133">Transmembrane helix</keyword>
<gene>
    <name evidence="2" type="ORF">SAMN06265373_104437</name>
</gene>
<organism evidence="2 3">
    <name type="scientific">Shimia sagamensis</name>
    <dbReference type="NCBI Taxonomy" id="1566352"/>
    <lineage>
        <taxon>Bacteria</taxon>
        <taxon>Pseudomonadati</taxon>
        <taxon>Pseudomonadota</taxon>
        <taxon>Alphaproteobacteria</taxon>
        <taxon>Rhodobacterales</taxon>
        <taxon>Roseobacteraceae</taxon>
    </lineage>
</organism>
<dbReference type="Proteomes" id="UP001157961">
    <property type="component" value="Unassembled WGS sequence"/>
</dbReference>
<reference evidence="2 3" key="1">
    <citation type="submission" date="2017-05" db="EMBL/GenBank/DDBJ databases">
        <authorList>
            <person name="Varghese N."/>
            <person name="Submissions S."/>
        </authorList>
    </citation>
    <scope>NUCLEOTIDE SEQUENCE [LARGE SCALE GENOMIC DNA]</scope>
    <source>
        <strain evidence="2 3">DSM 29734</strain>
    </source>
</reference>
<evidence type="ECO:0000313" key="3">
    <source>
        <dbReference type="Proteomes" id="UP001157961"/>
    </source>
</evidence>
<accession>A0ABY1P397</accession>
<name>A0ABY1P397_9RHOB</name>
<comment type="caution">
    <text evidence="2">The sequence shown here is derived from an EMBL/GenBank/DDBJ whole genome shotgun (WGS) entry which is preliminary data.</text>
</comment>